<protein>
    <submittedName>
        <fullName evidence="2">Uncharacterized protein</fullName>
    </submittedName>
</protein>
<gene>
    <name evidence="2" type="ORF">Q8W23_09325</name>
</gene>
<organism evidence="2 3">
    <name type="scientific">Tenacibaculum discolor</name>
    <dbReference type="NCBI Taxonomy" id="361581"/>
    <lineage>
        <taxon>Bacteria</taxon>
        <taxon>Pseudomonadati</taxon>
        <taxon>Bacteroidota</taxon>
        <taxon>Flavobacteriia</taxon>
        <taxon>Flavobacteriales</taxon>
        <taxon>Flavobacteriaceae</taxon>
        <taxon>Tenacibaculum</taxon>
    </lineage>
</organism>
<name>A0ABT9F4M8_9FLAO</name>
<evidence type="ECO:0000256" key="1">
    <source>
        <dbReference type="SAM" id="MobiDB-lite"/>
    </source>
</evidence>
<sequence length="359" mass="41248">MKVNILLIAFLYNTVILLSQNYQGKDFNRVFDGNFDGGVMYQYNDLLITVSIVEHPIDFFDQPTKPCEGDLDSSYDGVSPKYYYAKVTVVNNGVYTVNFTHVPTISLYLKDINNPTPHSQCNNFTSSGKNVAFDLRSMGANSSIIFNDRKEGAWFFEKPTISDYKVGAYIIKNPNIKRWPVWPTVDYKTFAKQKGYSVDNKSNEIDDFIRDISDEINITTTPKNTKNNSKNKKQKKNSNSSSNPNTVGGMNSKSNSQKKVKVYNQGLCRSLKLEATNTSIKMLQFLNSFQNNQNVKYAMSQSSVLTNELKRFSEKYIKAINEKKIAPKCIREINNISDRYAKKYEFAVRRMYKKYQLKH</sequence>
<proteinExistence type="predicted"/>
<feature type="region of interest" description="Disordered" evidence="1">
    <location>
        <begin position="219"/>
        <end position="255"/>
    </location>
</feature>
<reference evidence="2 3" key="1">
    <citation type="submission" date="2023-07" db="EMBL/GenBank/DDBJ databases">
        <title>Genome content predicts the carbon catabolic preferences of heterotrophic bacteria.</title>
        <authorList>
            <person name="Gralka M."/>
        </authorList>
    </citation>
    <scope>NUCLEOTIDE SEQUENCE [LARGE SCALE GENOMIC DNA]</scope>
    <source>
        <strain evidence="2 3">4G03</strain>
    </source>
</reference>
<evidence type="ECO:0000313" key="3">
    <source>
        <dbReference type="Proteomes" id="UP001242342"/>
    </source>
</evidence>
<dbReference type="EMBL" id="JAUYVU010000006">
    <property type="protein sequence ID" value="MDP2541670.1"/>
    <property type="molecule type" value="Genomic_DNA"/>
</dbReference>
<feature type="compositionally biased region" description="Low complexity" evidence="1">
    <location>
        <begin position="219"/>
        <end position="228"/>
    </location>
</feature>
<feature type="compositionally biased region" description="Low complexity" evidence="1">
    <location>
        <begin position="237"/>
        <end position="255"/>
    </location>
</feature>
<dbReference type="RefSeq" id="WP_099277066.1">
    <property type="nucleotide sequence ID" value="NZ_JAUYVU010000006.1"/>
</dbReference>
<comment type="caution">
    <text evidence="2">The sequence shown here is derived from an EMBL/GenBank/DDBJ whole genome shotgun (WGS) entry which is preliminary data.</text>
</comment>
<dbReference type="Proteomes" id="UP001242342">
    <property type="component" value="Unassembled WGS sequence"/>
</dbReference>
<evidence type="ECO:0000313" key="2">
    <source>
        <dbReference type="EMBL" id="MDP2541670.1"/>
    </source>
</evidence>
<keyword evidence="3" id="KW-1185">Reference proteome</keyword>
<accession>A0ABT9F4M8</accession>